<feature type="domain" description="Glycosyl transferase family 51" evidence="13">
    <location>
        <begin position="77"/>
        <end position="248"/>
    </location>
</feature>
<evidence type="ECO:0000256" key="10">
    <source>
        <dbReference type="ARBA" id="ARBA00044770"/>
    </source>
</evidence>
<dbReference type="PANTHER" id="PTHR32282">
    <property type="entry name" value="BINDING PROTEIN TRANSPEPTIDASE, PUTATIVE-RELATED"/>
    <property type="match status" value="1"/>
</dbReference>
<dbReference type="InterPro" id="IPR009647">
    <property type="entry name" value="PBP_C"/>
</dbReference>
<comment type="similarity">
    <text evidence="2">In the C-terminal section; belongs to the transpeptidase family.</text>
</comment>
<evidence type="ECO:0000256" key="4">
    <source>
        <dbReference type="ARBA" id="ARBA00022645"/>
    </source>
</evidence>
<evidence type="ECO:0000259" key="13">
    <source>
        <dbReference type="Pfam" id="PF00912"/>
    </source>
</evidence>
<dbReference type="Gene3D" id="3.40.710.10">
    <property type="entry name" value="DD-peptidase/beta-lactamase superfamily"/>
    <property type="match status" value="1"/>
</dbReference>
<dbReference type="GO" id="GO:0030288">
    <property type="term" value="C:outer membrane-bounded periplasmic space"/>
    <property type="evidence" value="ECO:0007669"/>
    <property type="project" value="TreeGrafter"/>
</dbReference>
<dbReference type="SUPFAM" id="SSF53955">
    <property type="entry name" value="Lysozyme-like"/>
    <property type="match status" value="1"/>
</dbReference>
<dbReference type="UniPathway" id="UPA00219"/>
<dbReference type="Pfam" id="PF00912">
    <property type="entry name" value="Transgly"/>
    <property type="match status" value="1"/>
</dbReference>
<dbReference type="EC" id="2.4.99.28" evidence="10"/>
<keyword evidence="5" id="KW-0645">Protease</keyword>
<keyword evidence="4" id="KW-0121">Carboxypeptidase</keyword>
<comment type="pathway">
    <text evidence="1">Cell wall biogenesis; peptidoglycan biosynthesis.</text>
</comment>
<evidence type="ECO:0000256" key="11">
    <source>
        <dbReference type="ARBA" id="ARBA00049902"/>
    </source>
</evidence>
<sequence>MLRTLIRRCAPPSSGGRRNKQRRRRLLPLLRWSTAATLLALLILDVAFPLPLPSRRDSATVVTARDGSPLRAFADARGVWRYPATPEQVSPLYVQALLGYEDRWFWRHPGINPVALLRAGGQMLGSRRIVSGGSTLTMQVARIVDPGLHGARTRSVAGKLRQLLRALQLEAHLSKRDILTLYLERAPFGGTIEGVEAASWAYLGKPASKLSHAEAALLAVLPQAPSRLRPDRFPEAAQAARDKLLARMAERGVWTRAQVDDARIENVVSRRLRAPMDAALLAQRLHAAQPASRRIVSTLDPALQRALEERVAAYFSDLPPRTSAALLVIDNATLEARAYVGSVAFADKARLGHVDMVQAWRSPGSTLKPFLYGMALDDGLIHSESLLVDAPQSFGGYRPSNFDTAFNGPIGAAEALRLSLNVPAVDMLDRVGSARFAARLEHAGVALKLPRGAAPNLSMILGGAGARLEDLVGAFAALHRSGIAGHVRYTPDAPKVERRLLSPGAAWIVREILAANPRPGEREGMFDTGRRPRVAWKTGTSYGFRDAWAIGGTPRYSLGVWVGRPDGTPLPGQYGAVTALPLLFEVIDSLPRSPGDPLRIPMPASVAETDICWPLGTATEAQPPELCRKRMPAWTLDGAVPPTFAERQARLWSAGVEQFEVDAATGKRLSADCKLPHAAQPRQIARWPALAMPWLPAAWRAQASLPPLSPDCADDGRGGTEALHIEGVNDGATLARAPGQASGVRLSLRALGATTRVQWLLDGRWIGETEGVRPLLREFAEPGRHELTALADSGAWDSLRFAILE</sequence>
<dbReference type="NCBIfam" id="TIGR02073">
    <property type="entry name" value="PBP_1c"/>
    <property type="match status" value="1"/>
</dbReference>
<keyword evidence="7" id="KW-0808">Transferase</keyword>
<dbReference type="GO" id="GO:0009252">
    <property type="term" value="P:peptidoglycan biosynthetic process"/>
    <property type="evidence" value="ECO:0007669"/>
    <property type="project" value="UniProtKB-UniPathway"/>
</dbReference>
<dbReference type="AlphaFoldDB" id="A0A7G9QU65"/>
<dbReference type="FunFam" id="3.40.710.10:FF:000021">
    <property type="entry name" value="Penicillin-binding protein 1C"/>
    <property type="match status" value="1"/>
</dbReference>
<keyword evidence="6" id="KW-0328">Glycosyltransferase</keyword>
<accession>A0A7G9QU65</accession>
<dbReference type="GO" id="GO:0004180">
    <property type="term" value="F:carboxypeptidase activity"/>
    <property type="evidence" value="ECO:0007669"/>
    <property type="project" value="UniProtKB-KW"/>
</dbReference>
<dbReference type="InterPro" id="IPR012338">
    <property type="entry name" value="Beta-lactam/transpept-like"/>
</dbReference>
<gene>
    <name evidence="15" type="primary">pbpC</name>
    <name evidence="15" type="ORF">H9L17_01565</name>
</gene>
<comment type="similarity">
    <text evidence="3">In the N-terminal section; belongs to the glycosyltransferase 51 family.</text>
</comment>
<name>A0A7G9QU65_9GAMM</name>
<evidence type="ECO:0000256" key="6">
    <source>
        <dbReference type="ARBA" id="ARBA00022676"/>
    </source>
</evidence>
<dbReference type="Pfam" id="PF06832">
    <property type="entry name" value="BiPBP_C"/>
    <property type="match status" value="1"/>
</dbReference>
<dbReference type="KEGG" id="tbv:H9L17_01565"/>
<dbReference type="PANTHER" id="PTHR32282:SF15">
    <property type="entry name" value="PENICILLIN-BINDING PROTEIN 1C"/>
    <property type="match status" value="1"/>
</dbReference>
<dbReference type="InterPro" id="IPR023346">
    <property type="entry name" value="Lysozyme-like_dom_sf"/>
</dbReference>
<evidence type="ECO:0000313" key="16">
    <source>
        <dbReference type="Proteomes" id="UP000515977"/>
    </source>
</evidence>
<dbReference type="Gene3D" id="1.10.3810.10">
    <property type="entry name" value="Biosynthetic peptidoglycan transglycosylase-like"/>
    <property type="match status" value="1"/>
</dbReference>
<dbReference type="InterPro" id="IPR050396">
    <property type="entry name" value="Glycosyltr_51/Transpeptidase"/>
</dbReference>
<dbReference type="EMBL" id="CP060711">
    <property type="protein sequence ID" value="QNN46890.1"/>
    <property type="molecule type" value="Genomic_DNA"/>
</dbReference>
<evidence type="ECO:0000256" key="9">
    <source>
        <dbReference type="ARBA" id="ARBA00023268"/>
    </source>
</evidence>
<evidence type="ECO:0000256" key="1">
    <source>
        <dbReference type="ARBA" id="ARBA00004752"/>
    </source>
</evidence>
<proteinExistence type="inferred from homology"/>
<dbReference type="InterPro" id="IPR001460">
    <property type="entry name" value="PCN-bd_Tpept"/>
</dbReference>
<dbReference type="Pfam" id="PF00905">
    <property type="entry name" value="Transpeptidase"/>
    <property type="match status" value="1"/>
</dbReference>
<evidence type="ECO:0000259" key="12">
    <source>
        <dbReference type="Pfam" id="PF00905"/>
    </source>
</evidence>
<dbReference type="FunFam" id="1.10.3810.10:FF:000006">
    <property type="entry name" value="Penicillin-binding protein 1C"/>
    <property type="match status" value="1"/>
</dbReference>
<comment type="catalytic activity">
    <reaction evidence="11">
        <text>[GlcNAc-(1-&gt;4)-Mur2Ac(oyl-L-Ala-gamma-D-Glu-L-Lys-D-Ala-D-Ala)](n)-di-trans,octa-cis-undecaprenyl diphosphate + beta-D-GlcNAc-(1-&gt;4)-Mur2Ac(oyl-L-Ala-gamma-D-Glu-L-Lys-D-Ala-D-Ala)-di-trans,octa-cis-undecaprenyl diphosphate = [GlcNAc-(1-&gt;4)-Mur2Ac(oyl-L-Ala-gamma-D-Glu-L-Lys-D-Ala-D-Ala)](n+1)-di-trans,octa-cis-undecaprenyl diphosphate + di-trans,octa-cis-undecaprenyl diphosphate + H(+)</text>
        <dbReference type="Rhea" id="RHEA:23708"/>
        <dbReference type="Rhea" id="RHEA-COMP:9602"/>
        <dbReference type="Rhea" id="RHEA-COMP:9603"/>
        <dbReference type="ChEBI" id="CHEBI:15378"/>
        <dbReference type="ChEBI" id="CHEBI:58405"/>
        <dbReference type="ChEBI" id="CHEBI:60033"/>
        <dbReference type="ChEBI" id="CHEBI:78435"/>
        <dbReference type="EC" id="2.4.99.28"/>
    </reaction>
</comment>
<protein>
    <recommendedName>
        <fullName evidence="10">peptidoglycan glycosyltransferase</fullName>
        <ecNumber evidence="10">2.4.99.28</ecNumber>
    </recommendedName>
</protein>
<organism evidence="15 16">
    <name type="scientific">Thermomonas brevis</name>
    <dbReference type="NCBI Taxonomy" id="215691"/>
    <lineage>
        <taxon>Bacteria</taxon>
        <taxon>Pseudomonadati</taxon>
        <taxon>Pseudomonadota</taxon>
        <taxon>Gammaproteobacteria</taxon>
        <taxon>Lysobacterales</taxon>
        <taxon>Lysobacteraceae</taxon>
        <taxon>Thermomonas</taxon>
    </lineage>
</organism>
<dbReference type="GO" id="GO:0008955">
    <property type="term" value="F:peptidoglycan glycosyltransferase activity"/>
    <property type="evidence" value="ECO:0007669"/>
    <property type="project" value="UniProtKB-EC"/>
</dbReference>
<evidence type="ECO:0000256" key="2">
    <source>
        <dbReference type="ARBA" id="ARBA00007090"/>
    </source>
</evidence>
<dbReference type="GO" id="GO:0008658">
    <property type="term" value="F:penicillin binding"/>
    <property type="evidence" value="ECO:0007669"/>
    <property type="project" value="InterPro"/>
</dbReference>
<dbReference type="RefSeq" id="WP_187570638.1">
    <property type="nucleotide sequence ID" value="NZ_CP060711.1"/>
</dbReference>
<keyword evidence="9" id="KW-0511">Multifunctional enzyme</keyword>
<evidence type="ECO:0000313" key="15">
    <source>
        <dbReference type="EMBL" id="QNN46890.1"/>
    </source>
</evidence>
<dbReference type="InterPro" id="IPR001264">
    <property type="entry name" value="Glyco_trans_51"/>
</dbReference>
<evidence type="ECO:0000259" key="14">
    <source>
        <dbReference type="Pfam" id="PF06832"/>
    </source>
</evidence>
<evidence type="ECO:0000256" key="8">
    <source>
        <dbReference type="ARBA" id="ARBA00022801"/>
    </source>
</evidence>
<evidence type="ECO:0000256" key="7">
    <source>
        <dbReference type="ARBA" id="ARBA00022679"/>
    </source>
</evidence>
<feature type="domain" description="Penicillin-binding C-terminal" evidence="14">
    <location>
        <begin position="719"/>
        <end position="801"/>
    </location>
</feature>
<keyword evidence="16" id="KW-1185">Reference proteome</keyword>
<feature type="domain" description="Penicillin-binding protein transpeptidase" evidence="12">
    <location>
        <begin position="326"/>
        <end position="544"/>
    </location>
</feature>
<dbReference type="GO" id="GO:0006508">
    <property type="term" value="P:proteolysis"/>
    <property type="evidence" value="ECO:0007669"/>
    <property type="project" value="UniProtKB-KW"/>
</dbReference>
<evidence type="ECO:0000256" key="3">
    <source>
        <dbReference type="ARBA" id="ARBA00007739"/>
    </source>
</evidence>
<dbReference type="InterPro" id="IPR036950">
    <property type="entry name" value="PBP_transglycosylase"/>
</dbReference>
<reference evidence="15 16" key="1">
    <citation type="submission" date="2020-08" db="EMBL/GenBank/DDBJ databases">
        <title>Genome sequence of Thermomonas brevis KACC 16975T.</title>
        <authorList>
            <person name="Hyun D.-W."/>
            <person name="Bae J.-W."/>
        </authorList>
    </citation>
    <scope>NUCLEOTIDE SEQUENCE [LARGE SCALE GENOMIC DNA]</scope>
    <source>
        <strain evidence="15 16">KACC 16975</strain>
    </source>
</reference>
<keyword evidence="8" id="KW-0378">Hydrolase</keyword>
<dbReference type="Proteomes" id="UP000515977">
    <property type="component" value="Chromosome"/>
</dbReference>
<dbReference type="SUPFAM" id="SSF56601">
    <property type="entry name" value="beta-lactamase/transpeptidase-like"/>
    <property type="match status" value="1"/>
</dbReference>
<dbReference type="InterPro" id="IPR011815">
    <property type="entry name" value="PBP_1c"/>
</dbReference>
<evidence type="ECO:0000256" key="5">
    <source>
        <dbReference type="ARBA" id="ARBA00022670"/>
    </source>
</evidence>